<reference evidence="2" key="1">
    <citation type="submission" date="2023-10" db="EMBL/GenBank/DDBJ databases">
        <authorList>
            <person name="Noh H."/>
        </authorList>
    </citation>
    <scope>NUCLEOTIDE SEQUENCE</scope>
    <source>
        <strain evidence="2">DUCC4014</strain>
    </source>
</reference>
<feature type="region of interest" description="Disordered" evidence="1">
    <location>
        <begin position="891"/>
        <end position="910"/>
    </location>
</feature>
<sequence>MAMVRSTSWGSHPDIDWSVDHSDDEEWEEEVDCEGENDNGAIREYFVIYGPEKHHLAECILYYLSKKLDDIMDDLELHVDIHTTGHIKSDRECVALWREQENTSFLEAQMDAFAVSVRTMYNNATTGEERVVFHQFCSWGRMWHEVVYPYGAPEWPRFPLLNMEAVIITASKEYSKMVYSSLSAAVEGLAQTTSPGASTPTANNRFAALRDLGVGVGVTSPPSLRKGKHQRAHSLGRLSLQEFFNTDDETLANSVPSTPKSELNGRAAPFSPKHLRSASTSVVSPSISQVSSPDPRLSTNVGRAQNAKTMKGTLHRRVRSEYYQKSPMGDITNSADTPSTGTPSKDTCPKDTDMVKPSATVSADQLEITKRRKANDGHRRSLSEHYKSPPPTGYTSVIQGATKLKHKRHASVRFNIPPIDENVDGFGADPAPSSPPRQARGASTPPKNTTASPISVPVGKTQGLRVDVAKANHERSTDLAIEIESVADTVAEKGPASPLTGHGMLLPAAMPSVKPEVQSHLSVPYNMGIATALGVNTLNINDNGITGTQQAFGQPSVHPPPGRHNVPQAHAVIAPRFGQASVVRQPYGPPNNIVEIDRKNFEARAYYPLAAPKAPVGSYVAPYAGPYMWQNESALNLSPPVLPAPNHGVGNKSFDNPDHVPSAVTKPPAGPYVALYPSSRVWQYQPGTSHSASVQATPQGSTQSKVQTQATPKSYFTEETWKMPASGPCTFPLFPPGHKAPTGPIIDLTPIERLVLKLTEESASIEKFMEDVFIFGDKLRFRYYFESDEPNYRLHGLVNTLDFSVRNLIGMVEECDKLLGSTSVPFPAISPEIRWSKHADMLLHGAEETARQLEARSASLRFRMEGLVTLVKAWIQQQTYTGQPSSCIMKETSFDSDTSSSELSGTVVDTPSQEDFDLSIVTDGSSNEDSPYRQRNSFEPDEETFKQMMAEAKVYTSEMYTPPRHPLPSRARESCDTLETFYRANPVTENPPTPAKTKPWTPLRVRKRTSAPELGQKRSSLIVRNVERHTSLQLHQPTNWEIYAGDSPTPTPSEADKETTQLDLSVLRMSPPDDRVKPYLTRYNLNVAVIIKYHDVVVFINDVRNFKTAVRFRVWKCTSCRKSDTALIRELDEASHFACVNIKRFIFRLEVPLETDFEVVLPNKKMTLAKLFRFDTSRAAEELSTNSQALCASIRKLHGEICELLEGEGAQTQ</sequence>
<gene>
    <name evidence="2" type="ORF">LOC62_03G005148</name>
</gene>
<dbReference type="EMBL" id="CP086716">
    <property type="protein sequence ID" value="WOO81625.1"/>
    <property type="molecule type" value="Genomic_DNA"/>
</dbReference>
<dbReference type="AlphaFoldDB" id="A0AAF0Y7S7"/>
<evidence type="ECO:0000256" key="1">
    <source>
        <dbReference type="SAM" id="MobiDB-lite"/>
    </source>
</evidence>
<evidence type="ECO:0000313" key="3">
    <source>
        <dbReference type="Proteomes" id="UP000827549"/>
    </source>
</evidence>
<accession>A0AAF0Y7S7</accession>
<protein>
    <submittedName>
        <fullName evidence="2">Uncharacterized protein</fullName>
    </submittedName>
</protein>
<keyword evidence="3" id="KW-1185">Reference proteome</keyword>
<proteinExistence type="predicted"/>
<dbReference type="RefSeq" id="XP_062627657.1">
    <property type="nucleotide sequence ID" value="XM_062771673.1"/>
</dbReference>
<evidence type="ECO:0000313" key="2">
    <source>
        <dbReference type="EMBL" id="WOO81625.1"/>
    </source>
</evidence>
<feature type="compositionally biased region" description="Polar residues" evidence="1">
    <location>
        <begin position="297"/>
        <end position="308"/>
    </location>
</feature>
<dbReference type="GeneID" id="87808378"/>
<dbReference type="Proteomes" id="UP000827549">
    <property type="component" value="Chromosome 3"/>
</dbReference>
<name>A0AAF0Y7S7_9TREE</name>
<feature type="region of interest" description="Disordered" evidence="1">
    <location>
        <begin position="276"/>
        <end position="313"/>
    </location>
</feature>
<feature type="compositionally biased region" description="Low complexity" evidence="1">
    <location>
        <begin position="895"/>
        <end position="904"/>
    </location>
</feature>
<feature type="region of interest" description="Disordered" evidence="1">
    <location>
        <begin position="417"/>
        <end position="457"/>
    </location>
</feature>
<feature type="region of interest" description="Disordered" evidence="1">
    <location>
        <begin position="372"/>
        <end position="394"/>
    </location>
</feature>
<feature type="compositionally biased region" description="Low complexity" evidence="1">
    <location>
        <begin position="277"/>
        <end position="295"/>
    </location>
</feature>
<feature type="compositionally biased region" description="Basic and acidic residues" evidence="1">
    <location>
        <begin position="374"/>
        <end position="387"/>
    </location>
</feature>
<organism evidence="2 3">
    <name type="scientific">Vanrija pseudolonga</name>
    <dbReference type="NCBI Taxonomy" id="143232"/>
    <lineage>
        <taxon>Eukaryota</taxon>
        <taxon>Fungi</taxon>
        <taxon>Dikarya</taxon>
        <taxon>Basidiomycota</taxon>
        <taxon>Agaricomycotina</taxon>
        <taxon>Tremellomycetes</taxon>
        <taxon>Trichosporonales</taxon>
        <taxon>Trichosporonaceae</taxon>
        <taxon>Vanrija</taxon>
    </lineage>
</organism>
<feature type="region of interest" description="Disordered" evidence="1">
    <location>
        <begin position="687"/>
        <end position="710"/>
    </location>
</feature>
<feature type="compositionally biased region" description="Polar residues" evidence="1">
    <location>
        <begin position="331"/>
        <end position="345"/>
    </location>
</feature>
<feature type="region of interest" description="Disordered" evidence="1">
    <location>
        <begin position="327"/>
        <end position="358"/>
    </location>
</feature>